<dbReference type="Proteomes" id="UP000317990">
    <property type="component" value="Unassembled WGS sequence"/>
</dbReference>
<dbReference type="Pfam" id="PF11536">
    <property type="entry name" value="DUF3226"/>
    <property type="match status" value="1"/>
</dbReference>
<reference evidence="2 3" key="1">
    <citation type="journal article" date="2019" name="mSystems">
        <title>Life at home and on the roam: Genomic adaptions reflect the dual lifestyle of an intracellular, facultative symbiont.</title>
        <authorList>
            <person name="Burgsdorf I."/>
        </authorList>
    </citation>
    <scope>NUCLEOTIDE SEQUENCE [LARGE SCALE GENOMIC DNA]</scope>
    <source>
        <strain evidence="2">277cV</strain>
    </source>
</reference>
<name>A0A524RPA5_9CHRO</name>
<protein>
    <recommendedName>
        <fullName evidence="4">DUF4276 family protein</fullName>
    </recommendedName>
</protein>
<gene>
    <name evidence="2" type="ORF">ERJ67_04055</name>
</gene>
<accession>A0A524RPA5</accession>
<feature type="region of interest" description="Disordered" evidence="1">
    <location>
        <begin position="35"/>
        <end position="58"/>
    </location>
</feature>
<evidence type="ECO:0000313" key="3">
    <source>
        <dbReference type="Proteomes" id="UP000317990"/>
    </source>
</evidence>
<evidence type="ECO:0000256" key="1">
    <source>
        <dbReference type="SAM" id="MobiDB-lite"/>
    </source>
</evidence>
<comment type="caution">
    <text evidence="2">The sequence shown here is derived from an EMBL/GenBank/DDBJ whole genome shotgun (WGS) entry which is preliminary data.</text>
</comment>
<dbReference type="InterPro" id="IPR024508">
    <property type="entry name" value="DUF3226"/>
</dbReference>
<dbReference type="AlphaFoldDB" id="A0A524RPA5"/>
<evidence type="ECO:0000313" key="2">
    <source>
        <dbReference type="EMBL" id="TGG93643.1"/>
    </source>
</evidence>
<proteinExistence type="predicted"/>
<evidence type="ECO:0008006" key="4">
    <source>
        <dbReference type="Google" id="ProtNLM"/>
    </source>
</evidence>
<sequence>MSTVERSTLHVEGTDDVHVIKHLLLRHGIDCPLEKDPRQGRKLAPHAPEIRSPRNGRNGILESIDTAVRFSNNRSVGFVLDADAEPQDRWHAVCGKLKKFGLDLPAQIPPGGFVHDVAEFRARVGVWLMPDNQREGALEQFLADLVKDNDALLPVAERATATAAESGAEFPAVDRQKAVLHTWLAWQKKPGLPYGTAICAEYFRDDSPSALAFVDWYKRVFQET</sequence>
<dbReference type="EMBL" id="SRMO01000051">
    <property type="protein sequence ID" value="TGG93643.1"/>
    <property type="molecule type" value="Genomic_DNA"/>
</dbReference>
<organism evidence="2 3">
    <name type="scientific">Aphanocapsa feldmannii 277cV</name>
    <dbReference type="NCBI Taxonomy" id="2507553"/>
    <lineage>
        <taxon>Bacteria</taxon>
        <taxon>Bacillati</taxon>
        <taxon>Cyanobacteriota</taxon>
        <taxon>Cyanophyceae</taxon>
        <taxon>Oscillatoriophycideae</taxon>
        <taxon>Chroococcales</taxon>
        <taxon>Microcystaceae</taxon>
        <taxon>Aphanocapsa</taxon>
    </lineage>
</organism>